<feature type="active site" description="Tele-phosphohistidine intermediate" evidence="1">
    <location>
        <position position="9"/>
    </location>
</feature>
<dbReference type="InterPro" id="IPR029033">
    <property type="entry name" value="His_PPase_superfam"/>
</dbReference>
<dbReference type="CDD" id="cd07067">
    <property type="entry name" value="HP_PGM_like"/>
    <property type="match status" value="1"/>
</dbReference>
<name>A0A8J3F6Q3_9BURK</name>
<dbReference type="SMART" id="SM00855">
    <property type="entry name" value="PGAM"/>
    <property type="match status" value="1"/>
</dbReference>
<dbReference type="Pfam" id="PF00300">
    <property type="entry name" value="His_Phos_1"/>
    <property type="match status" value="1"/>
</dbReference>
<reference evidence="3" key="1">
    <citation type="journal article" date="2014" name="Int. J. Syst. Evol. Microbiol.">
        <title>Complete genome sequence of Corynebacterium casei LMG S-19264T (=DSM 44701T), isolated from a smear-ripened cheese.</title>
        <authorList>
            <consortium name="US DOE Joint Genome Institute (JGI-PGF)"/>
            <person name="Walter F."/>
            <person name="Albersmeier A."/>
            <person name="Kalinowski J."/>
            <person name="Ruckert C."/>
        </authorList>
    </citation>
    <scope>NUCLEOTIDE SEQUENCE</scope>
    <source>
        <strain evidence="3">CCM 7664</strain>
    </source>
</reference>
<evidence type="ECO:0000256" key="1">
    <source>
        <dbReference type="PIRSR" id="PIRSR613078-1"/>
    </source>
</evidence>
<protein>
    <submittedName>
        <fullName evidence="3">Phosphoglycerate mutase</fullName>
    </submittedName>
</protein>
<dbReference type="Proteomes" id="UP000627205">
    <property type="component" value="Unassembled WGS sequence"/>
</dbReference>
<dbReference type="InterPro" id="IPR001345">
    <property type="entry name" value="PG/BPGM_mutase_AS"/>
</dbReference>
<dbReference type="PROSITE" id="PS00175">
    <property type="entry name" value="PG_MUTASE"/>
    <property type="match status" value="1"/>
</dbReference>
<feature type="active site" description="Proton donor/acceptor" evidence="1">
    <location>
        <position position="82"/>
    </location>
</feature>
<keyword evidence="4" id="KW-1185">Reference proteome</keyword>
<feature type="binding site" evidence="2">
    <location>
        <begin position="109"/>
        <end position="110"/>
    </location>
    <ligand>
        <name>substrate</name>
    </ligand>
</feature>
<dbReference type="PANTHER" id="PTHR48100:SF44">
    <property type="entry name" value="PHOSPHATASE C1620.13-RELATED"/>
    <property type="match status" value="1"/>
</dbReference>
<feature type="binding site" evidence="2">
    <location>
        <begin position="8"/>
        <end position="15"/>
    </location>
    <ligand>
        <name>substrate</name>
    </ligand>
</feature>
<dbReference type="InterPro" id="IPR050275">
    <property type="entry name" value="PGM_Phosphatase"/>
</dbReference>
<sequence length="216" mass="24759">MIELLLIRHGETEWNVEKRLQGHRDITLNREGLRQALALGRCLLDEPIDAIYSSDLQRALHTAQAIAVPRGMDVLLEKGLRERCFGAFEGLVHPEINARYPDDYAAWQRRDVDARYPSGEFHAETLREFMQRTLDCIERLANHPGRKRIVLVTHGGVLDAVYRRATGMASELPRDFDVLNASINRVSWDGRDFRIIKWADVSHLANASLDEIDHLQ</sequence>
<dbReference type="GO" id="GO:0005829">
    <property type="term" value="C:cytosol"/>
    <property type="evidence" value="ECO:0007669"/>
    <property type="project" value="TreeGrafter"/>
</dbReference>
<dbReference type="InterPro" id="IPR013078">
    <property type="entry name" value="His_Pase_superF_clade-1"/>
</dbReference>
<dbReference type="SUPFAM" id="SSF53254">
    <property type="entry name" value="Phosphoglycerate mutase-like"/>
    <property type="match status" value="1"/>
</dbReference>
<dbReference type="GO" id="GO:0016791">
    <property type="term" value="F:phosphatase activity"/>
    <property type="evidence" value="ECO:0007669"/>
    <property type="project" value="TreeGrafter"/>
</dbReference>
<evidence type="ECO:0000313" key="4">
    <source>
        <dbReference type="Proteomes" id="UP000627205"/>
    </source>
</evidence>
<comment type="caution">
    <text evidence="3">The sequence shown here is derived from an EMBL/GenBank/DDBJ whole genome shotgun (WGS) entry which is preliminary data.</text>
</comment>
<dbReference type="EMBL" id="BMDP01000004">
    <property type="protein sequence ID" value="GGI55399.1"/>
    <property type="molecule type" value="Genomic_DNA"/>
</dbReference>
<evidence type="ECO:0000313" key="3">
    <source>
        <dbReference type="EMBL" id="GGI55399.1"/>
    </source>
</evidence>
<gene>
    <name evidence="3" type="ORF">GCM10011430_25730</name>
</gene>
<dbReference type="AlphaFoldDB" id="A0A8J3F6Q3"/>
<dbReference type="PANTHER" id="PTHR48100">
    <property type="entry name" value="BROAD-SPECIFICITY PHOSPHATASE YOR283W-RELATED"/>
    <property type="match status" value="1"/>
</dbReference>
<evidence type="ECO:0000256" key="2">
    <source>
        <dbReference type="PIRSR" id="PIRSR613078-2"/>
    </source>
</evidence>
<dbReference type="Gene3D" id="3.40.50.1240">
    <property type="entry name" value="Phosphoglycerate mutase-like"/>
    <property type="match status" value="1"/>
</dbReference>
<organism evidence="3 4">
    <name type="scientific">Oxalicibacterium solurbis</name>
    <dbReference type="NCBI Taxonomy" id="69280"/>
    <lineage>
        <taxon>Bacteria</taxon>
        <taxon>Pseudomonadati</taxon>
        <taxon>Pseudomonadota</taxon>
        <taxon>Betaproteobacteria</taxon>
        <taxon>Burkholderiales</taxon>
        <taxon>Oxalobacteraceae</taxon>
        <taxon>Oxalicibacterium</taxon>
    </lineage>
</organism>
<reference evidence="3" key="2">
    <citation type="submission" date="2020-09" db="EMBL/GenBank/DDBJ databases">
        <authorList>
            <person name="Sun Q."/>
            <person name="Sedlacek I."/>
        </authorList>
    </citation>
    <scope>NUCLEOTIDE SEQUENCE</scope>
    <source>
        <strain evidence="3">CCM 7664</strain>
    </source>
</reference>
<dbReference type="RefSeq" id="WP_188422498.1">
    <property type="nucleotide sequence ID" value="NZ_BMDP01000004.1"/>
</dbReference>
<accession>A0A8J3F6Q3</accession>
<proteinExistence type="predicted"/>
<feature type="binding site" evidence="2">
    <location>
        <position position="58"/>
    </location>
    <ligand>
        <name>substrate</name>
    </ligand>
</feature>